<evidence type="ECO:0000256" key="4">
    <source>
        <dbReference type="ARBA" id="ARBA00005093"/>
    </source>
</evidence>
<keyword evidence="10" id="KW-0256">Endoplasmic reticulum</keyword>
<evidence type="ECO:0000256" key="17">
    <source>
        <dbReference type="ARBA" id="ARBA00023211"/>
    </source>
</evidence>
<dbReference type="InterPro" id="IPR015338">
    <property type="entry name" value="GT64_dom"/>
</dbReference>
<feature type="domain" description="Glycosyl transferase 64" evidence="20">
    <location>
        <begin position="2"/>
        <end position="53"/>
    </location>
</feature>
<keyword evidence="14" id="KW-0472">Membrane</keyword>
<name>A0AA88XV24_PINIB</name>
<keyword evidence="11" id="KW-0735">Signal-anchor</keyword>
<evidence type="ECO:0000259" key="20">
    <source>
        <dbReference type="Pfam" id="PF09258"/>
    </source>
</evidence>
<keyword evidence="9" id="KW-0479">Metal-binding</keyword>
<dbReference type="Pfam" id="PF09258">
    <property type="entry name" value="Glyco_transf_64"/>
    <property type="match status" value="2"/>
</dbReference>
<evidence type="ECO:0000256" key="8">
    <source>
        <dbReference type="ARBA" id="ARBA00022692"/>
    </source>
</evidence>
<dbReference type="GO" id="GO:0005789">
    <property type="term" value="C:endoplasmic reticulum membrane"/>
    <property type="evidence" value="ECO:0007669"/>
    <property type="project" value="UniProtKB-SubCell"/>
</dbReference>
<dbReference type="Gene3D" id="3.90.550.10">
    <property type="entry name" value="Spore Coat Polysaccharide Biosynthesis Protein SpsA, Chain A"/>
    <property type="match status" value="2"/>
</dbReference>
<dbReference type="InterPro" id="IPR004263">
    <property type="entry name" value="Exostosin"/>
</dbReference>
<evidence type="ECO:0000256" key="14">
    <source>
        <dbReference type="ARBA" id="ARBA00023136"/>
    </source>
</evidence>
<evidence type="ECO:0000256" key="18">
    <source>
        <dbReference type="ARBA" id="ARBA00050948"/>
    </source>
</evidence>
<protein>
    <recommendedName>
        <fullName evidence="19">glucuronosyl-galactosyl-proteoglycan 4-alpha-N-acetylglucosaminyltransferase</fullName>
        <ecNumber evidence="19">2.4.1.223</ecNumber>
    </recommendedName>
</protein>
<evidence type="ECO:0000256" key="10">
    <source>
        <dbReference type="ARBA" id="ARBA00022824"/>
    </source>
</evidence>
<reference evidence="21" key="1">
    <citation type="submission" date="2019-08" db="EMBL/GenBank/DDBJ databases">
        <title>The improved chromosome-level genome for the pearl oyster Pinctada fucata martensii using PacBio sequencing and Hi-C.</title>
        <authorList>
            <person name="Zheng Z."/>
        </authorList>
    </citation>
    <scope>NUCLEOTIDE SEQUENCE</scope>
    <source>
        <strain evidence="21">ZZ-2019</strain>
        <tissue evidence="21">Adductor muscle</tissue>
    </source>
</reference>
<comment type="subcellular location">
    <subcellularLocation>
        <location evidence="3">Endoplasmic reticulum membrane</location>
        <topology evidence="3">Single-pass type II membrane protein</topology>
    </subcellularLocation>
    <subcellularLocation>
        <location evidence="2">Golgi apparatus</location>
    </subcellularLocation>
</comment>
<evidence type="ECO:0000256" key="19">
    <source>
        <dbReference type="ARBA" id="ARBA00066812"/>
    </source>
</evidence>
<evidence type="ECO:0000256" key="1">
    <source>
        <dbReference type="ARBA" id="ARBA00001936"/>
    </source>
</evidence>
<keyword evidence="13" id="KW-0333">Golgi apparatus</keyword>
<dbReference type="GO" id="GO:0001888">
    <property type="term" value="F:glucuronyl-galactosyl-proteoglycan 4-alpha-N-acetylglucosaminyltransferase activity"/>
    <property type="evidence" value="ECO:0007669"/>
    <property type="project" value="UniProtKB-EC"/>
</dbReference>
<dbReference type="GO" id="GO:0005794">
    <property type="term" value="C:Golgi apparatus"/>
    <property type="evidence" value="ECO:0007669"/>
    <property type="project" value="UniProtKB-SubCell"/>
</dbReference>
<dbReference type="PANTHER" id="PTHR48261">
    <property type="entry name" value="ACETYLGLUCOSAMINYLTRANSFERASE"/>
    <property type="match status" value="1"/>
</dbReference>
<evidence type="ECO:0000256" key="3">
    <source>
        <dbReference type="ARBA" id="ARBA00004648"/>
    </source>
</evidence>
<evidence type="ECO:0000256" key="9">
    <source>
        <dbReference type="ARBA" id="ARBA00022723"/>
    </source>
</evidence>
<proteinExistence type="inferred from homology"/>
<keyword evidence="7" id="KW-0808">Transferase</keyword>
<dbReference type="GO" id="GO:0046872">
    <property type="term" value="F:metal ion binding"/>
    <property type="evidence" value="ECO:0007669"/>
    <property type="project" value="UniProtKB-KW"/>
</dbReference>
<dbReference type="PANTHER" id="PTHR48261:SF4">
    <property type="entry name" value="EXOSTOSIN LIKE GLYCOSYLTRANSFERASE 3"/>
    <property type="match status" value="1"/>
</dbReference>
<dbReference type="AlphaFoldDB" id="A0AA88XV24"/>
<dbReference type="SUPFAM" id="SSF53448">
    <property type="entry name" value="Nucleotide-diphospho-sugar transferases"/>
    <property type="match status" value="1"/>
</dbReference>
<sequence length="478" mass="55561">MMLTYENDEKLISALQRLKGLSFMNKIIVVWNSPTPPSTILKWPDVGVPMKARAPELYFMLRTYTDNSIAELKQMGRYYFETYFGTSRSIINTVLAILRNRLSMPARPIQDVPSLTLLTSVKIQLLIEGTDTESETDEVLGQIEPPFPSMKFKLNFTQHVSYESFSKVGYPFEVFPYTPFEKVLPSEAQYKGSGYGFQPIGRGWGGTGEEFRKDLGGNFPKEQFTIVVLTYERDEKLISALQRLKGLRFLNKIIVVWNSPTPPSTILKWPDVGVPIKVLRMPKNSLNNRFLPFDAIETEAVLSIDDDIHLRHEEIVFAFRVWREERERIVGFPGRVHAWDNKTKTWNYNANYSCELSMLLTGAAFFHKYYSYMYTHVMPQAIRDKVDEYINCEDIAMNFLVSHITRKPPLKVTPQHTFLCPDCPKTLSGDTHHFEERHKCVNFFMRVYGYMPLLYTQYRADSVLFNTELQKYTCFKFT</sequence>
<gene>
    <name evidence="21" type="ORF">FSP39_016856</name>
</gene>
<dbReference type="GO" id="GO:0015012">
    <property type="term" value="P:heparan sulfate proteoglycan biosynthetic process"/>
    <property type="evidence" value="ECO:0007669"/>
    <property type="project" value="UniProtKB-ARBA"/>
</dbReference>
<dbReference type="FunFam" id="3.90.550.10:FF:000033">
    <property type="entry name" value="Exostosin-like glycosyltransferase 3"/>
    <property type="match status" value="1"/>
</dbReference>
<evidence type="ECO:0000256" key="11">
    <source>
        <dbReference type="ARBA" id="ARBA00022968"/>
    </source>
</evidence>
<evidence type="ECO:0000256" key="7">
    <source>
        <dbReference type="ARBA" id="ARBA00022679"/>
    </source>
</evidence>
<evidence type="ECO:0000256" key="2">
    <source>
        <dbReference type="ARBA" id="ARBA00004555"/>
    </source>
</evidence>
<keyword evidence="22" id="KW-1185">Reference proteome</keyword>
<evidence type="ECO:0000313" key="22">
    <source>
        <dbReference type="Proteomes" id="UP001186944"/>
    </source>
</evidence>
<evidence type="ECO:0000256" key="6">
    <source>
        <dbReference type="ARBA" id="ARBA00022676"/>
    </source>
</evidence>
<keyword evidence="6" id="KW-0328">Glycosyltransferase</keyword>
<evidence type="ECO:0000313" key="21">
    <source>
        <dbReference type="EMBL" id="KAK3088268.1"/>
    </source>
</evidence>
<comment type="similarity">
    <text evidence="5">Belongs to the glycosyltransferase 47 family.</text>
</comment>
<comment type="cofactor">
    <cofactor evidence="1">
        <name>Mn(2+)</name>
        <dbReference type="ChEBI" id="CHEBI:29035"/>
    </cofactor>
</comment>
<organism evidence="21 22">
    <name type="scientific">Pinctada imbricata</name>
    <name type="common">Atlantic pearl-oyster</name>
    <name type="synonym">Pinctada martensii</name>
    <dbReference type="NCBI Taxonomy" id="66713"/>
    <lineage>
        <taxon>Eukaryota</taxon>
        <taxon>Metazoa</taxon>
        <taxon>Spiralia</taxon>
        <taxon>Lophotrochozoa</taxon>
        <taxon>Mollusca</taxon>
        <taxon>Bivalvia</taxon>
        <taxon>Autobranchia</taxon>
        <taxon>Pteriomorphia</taxon>
        <taxon>Pterioida</taxon>
        <taxon>Pterioidea</taxon>
        <taxon>Pteriidae</taxon>
        <taxon>Pinctada</taxon>
    </lineage>
</organism>
<comment type="catalytic activity">
    <reaction evidence="18">
        <text>3-O-(beta-D-GlcA-(1-&gt;3)-beta-D-Gal-(1-&gt;3)-beta-D-Gal-(1-&gt;4)-beta-D-Xyl)-L-seryl-[protein] + UDP-N-acetyl-alpha-D-glucosamine = 3-O-(alpha-D-GlcNAc-(1-&gt;4)-beta-D-GlcA-(1-&gt;3)-beta-D-Gal-(1-&gt;3)-beta-D-Gal-(1-&gt;4)-beta-D-Xyl)-L-seryl-[protein] + UDP + H(+)</text>
        <dbReference type="Rhea" id="RHEA:16221"/>
        <dbReference type="Rhea" id="RHEA-COMP:12573"/>
        <dbReference type="Rhea" id="RHEA-COMP:12574"/>
        <dbReference type="ChEBI" id="CHEBI:15378"/>
        <dbReference type="ChEBI" id="CHEBI:57705"/>
        <dbReference type="ChEBI" id="CHEBI:58223"/>
        <dbReference type="ChEBI" id="CHEBI:132093"/>
        <dbReference type="ChEBI" id="CHEBI:132104"/>
        <dbReference type="EC" id="2.4.1.223"/>
    </reaction>
</comment>
<dbReference type="Proteomes" id="UP001186944">
    <property type="component" value="Unassembled WGS sequence"/>
</dbReference>
<keyword evidence="12" id="KW-1133">Transmembrane helix</keyword>
<keyword evidence="16" id="KW-0325">Glycoprotein</keyword>
<keyword evidence="8" id="KW-0812">Transmembrane</keyword>
<evidence type="ECO:0000256" key="16">
    <source>
        <dbReference type="ARBA" id="ARBA00023180"/>
    </source>
</evidence>
<evidence type="ECO:0000256" key="12">
    <source>
        <dbReference type="ARBA" id="ARBA00022989"/>
    </source>
</evidence>
<keyword evidence="17" id="KW-0464">Manganese</keyword>
<dbReference type="InterPro" id="IPR029044">
    <property type="entry name" value="Nucleotide-diphossugar_trans"/>
</dbReference>
<evidence type="ECO:0000256" key="5">
    <source>
        <dbReference type="ARBA" id="ARBA00010271"/>
    </source>
</evidence>
<evidence type="ECO:0000256" key="15">
    <source>
        <dbReference type="ARBA" id="ARBA00023157"/>
    </source>
</evidence>
<comment type="pathway">
    <text evidence="4">Glycan metabolism; heparan sulfate biosynthesis.</text>
</comment>
<comment type="caution">
    <text evidence="21">The sequence shown here is derived from an EMBL/GenBank/DDBJ whole genome shotgun (WGS) entry which is preliminary data.</text>
</comment>
<evidence type="ECO:0000256" key="13">
    <source>
        <dbReference type="ARBA" id="ARBA00023034"/>
    </source>
</evidence>
<accession>A0AA88XV24</accession>
<dbReference type="EC" id="2.4.1.223" evidence="19"/>
<feature type="domain" description="Glycosyl transferase 64" evidence="20">
    <location>
        <begin position="224"/>
        <end position="465"/>
    </location>
</feature>
<keyword evidence="15" id="KW-1015">Disulfide bond</keyword>
<dbReference type="EMBL" id="VSWD01000011">
    <property type="protein sequence ID" value="KAK3088268.1"/>
    <property type="molecule type" value="Genomic_DNA"/>
</dbReference>